<dbReference type="STRING" id="947166.A0A1D1UKG5"/>
<dbReference type="Proteomes" id="UP000186922">
    <property type="component" value="Unassembled WGS sequence"/>
</dbReference>
<reference evidence="15 16" key="1">
    <citation type="journal article" date="2016" name="Nat. Commun.">
        <title>Extremotolerant tardigrade genome and improved radiotolerance of human cultured cells by tardigrade-unique protein.</title>
        <authorList>
            <person name="Hashimoto T."/>
            <person name="Horikawa D.D."/>
            <person name="Saito Y."/>
            <person name="Kuwahara H."/>
            <person name="Kozuka-Hata H."/>
            <person name="Shin-I T."/>
            <person name="Minakuchi Y."/>
            <person name="Ohishi K."/>
            <person name="Motoyama A."/>
            <person name="Aizu T."/>
            <person name="Enomoto A."/>
            <person name="Kondo K."/>
            <person name="Tanaka S."/>
            <person name="Hara Y."/>
            <person name="Koshikawa S."/>
            <person name="Sagara H."/>
            <person name="Miura T."/>
            <person name="Yokobori S."/>
            <person name="Miyagawa K."/>
            <person name="Suzuki Y."/>
            <person name="Kubo T."/>
            <person name="Oyama M."/>
            <person name="Kohara Y."/>
            <person name="Fujiyama A."/>
            <person name="Arakawa K."/>
            <person name="Katayama T."/>
            <person name="Toyoda A."/>
            <person name="Kunieda T."/>
        </authorList>
    </citation>
    <scope>NUCLEOTIDE SEQUENCE [LARGE SCALE GENOMIC DNA]</scope>
    <source>
        <strain evidence="15 16">YOKOZUNA-1</strain>
    </source>
</reference>
<feature type="domain" description="C2H2-type" evidence="14">
    <location>
        <begin position="1006"/>
        <end position="1033"/>
    </location>
</feature>
<dbReference type="InterPro" id="IPR017970">
    <property type="entry name" value="Homeobox_CS"/>
</dbReference>
<keyword evidence="7 10" id="KW-0371">Homeobox</keyword>
<evidence type="ECO:0000256" key="8">
    <source>
        <dbReference type="ARBA" id="ARBA00023242"/>
    </source>
</evidence>
<feature type="region of interest" description="Disordered" evidence="12">
    <location>
        <begin position="717"/>
        <end position="820"/>
    </location>
</feature>
<dbReference type="CDD" id="cd00086">
    <property type="entry name" value="homeodomain"/>
    <property type="match status" value="1"/>
</dbReference>
<proteinExistence type="predicted"/>
<dbReference type="GO" id="GO:0000122">
    <property type="term" value="P:negative regulation of transcription by RNA polymerase II"/>
    <property type="evidence" value="ECO:0007669"/>
    <property type="project" value="UniProtKB-ARBA"/>
</dbReference>
<feature type="compositionally biased region" description="Basic and acidic residues" evidence="12">
    <location>
        <begin position="66"/>
        <end position="78"/>
    </location>
</feature>
<dbReference type="InterPro" id="IPR009057">
    <property type="entry name" value="Homeodomain-like_sf"/>
</dbReference>
<feature type="domain" description="C2H2-type" evidence="14">
    <location>
        <begin position="353"/>
        <end position="372"/>
    </location>
</feature>
<dbReference type="GO" id="GO:0007411">
    <property type="term" value="P:axon guidance"/>
    <property type="evidence" value="ECO:0007669"/>
    <property type="project" value="UniProtKB-ARBA"/>
</dbReference>
<dbReference type="AlphaFoldDB" id="A0A1D1UKG5"/>
<feature type="domain" description="Homeobox" evidence="13">
    <location>
        <begin position="660"/>
        <end position="720"/>
    </location>
</feature>
<keyword evidence="3" id="KW-0677">Repeat</keyword>
<feature type="compositionally biased region" description="Low complexity" evidence="12">
    <location>
        <begin position="863"/>
        <end position="881"/>
    </location>
</feature>
<feature type="region of interest" description="Disordered" evidence="12">
    <location>
        <begin position="369"/>
        <end position="445"/>
    </location>
</feature>
<feature type="domain" description="C2H2-type" evidence="14">
    <location>
        <begin position="1034"/>
        <end position="1062"/>
    </location>
</feature>
<feature type="compositionally biased region" description="Pro residues" evidence="12">
    <location>
        <begin position="766"/>
        <end position="775"/>
    </location>
</feature>
<evidence type="ECO:0000256" key="11">
    <source>
        <dbReference type="RuleBase" id="RU000682"/>
    </source>
</evidence>
<comment type="subcellular location">
    <subcellularLocation>
        <location evidence="1 10 11">Nucleus</location>
    </subcellularLocation>
</comment>
<evidence type="ECO:0000256" key="4">
    <source>
        <dbReference type="ARBA" id="ARBA00022771"/>
    </source>
</evidence>
<feature type="compositionally biased region" description="Polar residues" evidence="12">
    <location>
        <begin position="555"/>
        <end position="564"/>
    </location>
</feature>
<feature type="region of interest" description="Disordered" evidence="12">
    <location>
        <begin position="579"/>
        <end position="664"/>
    </location>
</feature>
<feature type="region of interest" description="Disordered" evidence="12">
    <location>
        <begin position="41"/>
        <end position="78"/>
    </location>
</feature>
<dbReference type="PROSITE" id="PS50157">
    <property type="entry name" value="ZINC_FINGER_C2H2_2"/>
    <property type="match status" value="5"/>
</dbReference>
<name>A0A1D1UKG5_RAMVA</name>
<sequence>MEKRTAVIRADCCQVSYVGIMALQQARHCSIFLRTLMTGHSTDHGIKGAEEEETGRETSRTAAGRGTDDSHGLKYGSEQRERTHWPCIQASCSGSFHQDSIDTCAIPSGLAPGKIPSWTNEVSAADDVEVKTPPFPPYNGVPEAPSSSSNDIEPSVSHAVPQEIFHEADVPSFSLSDSLPLHRSSVSPGSFIEDKTVNGEMVSHPVLQSQGYKSVLHSDISPNTPPAASPDALTHDTNEAPSRAPDHKVQIQEVMDVKEEAKVPALDTVEQNAEEAVHENNDDHEEEEASHVDSLLVAEPPENPNTENGLGIENNANMELRRFLCEYENCGKKFKFKHHLKEHMRIHTGEKPYKCKSCGKEFSHSGSYSSHMSSKKCMLQQQQNSNSPNSHSPNNVHSLSHYSMSPSMAPRSTMIGSRSRKSPADSKNGMGSGQGNGPMNGHVLFGNGAHAPTMVMPPPFPSFGAQVTGDMNYNALLSRIYPQHFTPNFLMQHPGSMAGLMGPGFVNLASLPPNFWPTAPPMPSNNEEATNQQASKSSSQAISSHKSGHADKSRQVNSASTSNRLCLEKLAEKTQRNMMNNKMNFSSERNSASRNTSAMEVERERERVYERERSSSPRSVSISIDYVEDRNDRDDHDEMNDGGRGGDDHQDGSEGRGQNSGSLRVRSLISGGNYRVLKNFYDANPWPKKSDLAGLANRCGLKRRVVQVWFQNMRARDRKRGRQLQSSNSSRNYDFSSSSPRSQLSFLPSPDPNPPRRHINVSPTFPSLPPLPSPCPTDSRTAREPNLQTEPLDLSHKPAVSHSKTTSHREVFPERTKEDSGILNLSVKKSSGRYSFVAMRNNAPSMLNMLQMSPRMKRPLKISPGQQSSSSSNNFGQESTSDGVKSPYGESKSDNSDSEDSLQQRRLNVEEDESMLFNGNDCTSESDTSERERQLQVDSVLSMAPGGAGSLGYGNKVLNEIGCSGESGPRGNGGNGLYPCDQCRKVFNKQSSLARHRFEHSGQRPHQCDFCHKSFKHKHHLTEHKRLHTGEKPFQCKKCLKRFSHSGSYSQHMSHRYKYCQPYAAEMAAGGLSEEQMPQELSPEPSSP</sequence>
<dbReference type="PROSITE" id="PS50071">
    <property type="entry name" value="HOMEOBOX_2"/>
    <property type="match status" value="1"/>
</dbReference>
<dbReference type="SMART" id="SM00389">
    <property type="entry name" value="HOX"/>
    <property type="match status" value="1"/>
</dbReference>
<evidence type="ECO:0000313" key="16">
    <source>
        <dbReference type="Proteomes" id="UP000186922"/>
    </source>
</evidence>
<dbReference type="PANTHER" id="PTHR24391">
    <property type="entry name" value="HISTONE H4 TRANSCRIPTION FACTOR-RELATED"/>
    <property type="match status" value="1"/>
</dbReference>
<feature type="compositionally biased region" description="Polar residues" evidence="12">
    <location>
        <begin position="579"/>
        <end position="598"/>
    </location>
</feature>
<dbReference type="FunFam" id="3.30.160.60:FF:000072">
    <property type="entry name" value="zinc finger protein 143 isoform X1"/>
    <property type="match status" value="1"/>
</dbReference>
<dbReference type="InterPro" id="IPR001356">
    <property type="entry name" value="HD"/>
</dbReference>
<dbReference type="EMBL" id="BDGG01000001">
    <property type="protein sequence ID" value="GAU89040.1"/>
    <property type="molecule type" value="Genomic_DNA"/>
</dbReference>
<feature type="region of interest" description="Disordered" evidence="12">
    <location>
        <begin position="517"/>
        <end position="565"/>
    </location>
</feature>
<accession>A0A1D1UKG5</accession>
<dbReference type="InterPro" id="IPR051574">
    <property type="entry name" value="ZnF_E-box_Homeobox"/>
</dbReference>
<keyword evidence="4 9" id="KW-0863">Zinc-finger</keyword>
<dbReference type="SUPFAM" id="SSF57667">
    <property type="entry name" value="beta-beta-alpha zinc fingers"/>
    <property type="match status" value="3"/>
</dbReference>
<evidence type="ECO:0000256" key="2">
    <source>
        <dbReference type="ARBA" id="ARBA00022723"/>
    </source>
</evidence>
<dbReference type="PROSITE" id="PS00027">
    <property type="entry name" value="HOMEOBOX_1"/>
    <property type="match status" value="1"/>
</dbReference>
<dbReference type="GO" id="GO:0005634">
    <property type="term" value="C:nucleus"/>
    <property type="evidence" value="ECO:0007669"/>
    <property type="project" value="UniProtKB-SubCell"/>
</dbReference>
<dbReference type="GO" id="GO:0045595">
    <property type="term" value="P:regulation of cell differentiation"/>
    <property type="evidence" value="ECO:0007669"/>
    <property type="project" value="UniProtKB-ARBA"/>
</dbReference>
<dbReference type="OrthoDB" id="427030at2759"/>
<feature type="compositionally biased region" description="Basic and acidic residues" evidence="12">
    <location>
        <begin position="600"/>
        <end position="615"/>
    </location>
</feature>
<keyword evidence="8 10" id="KW-0539">Nucleus</keyword>
<evidence type="ECO:0000313" key="15">
    <source>
        <dbReference type="EMBL" id="GAU89040.1"/>
    </source>
</evidence>
<feature type="compositionally biased region" description="Basic and acidic residues" evidence="12">
    <location>
        <begin position="233"/>
        <end position="246"/>
    </location>
</feature>
<dbReference type="GO" id="GO:0000978">
    <property type="term" value="F:RNA polymerase II cis-regulatory region sequence-specific DNA binding"/>
    <property type="evidence" value="ECO:0007669"/>
    <property type="project" value="TreeGrafter"/>
</dbReference>
<evidence type="ECO:0000256" key="7">
    <source>
        <dbReference type="ARBA" id="ARBA00023155"/>
    </source>
</evidence>
<dbReference type="GO" id="GO:0000981">
    <property type="term" value="F:DNA-binding transcription factor activity, RNA polymerase II-specific"/>
    <property type="evidence" value="ECO:0007669"/>
    <property type="project" value="InterPro"/>
</dbReference>
<feature type="DNA-binding region" description="Homeobox" evidence="10">
    <location>
        <begin position="662"/>
        <end position="721"/>
    </location>
</feature>
<feature type="domain" description="C2H2-type" evidence="14">
    <location>
        <begin position="323"/>
        <end position="352"/>
    </location>
</feature>
<keyword evidence="2" id="KW-0479">Metal-binding</keyword>
<feature type="region of interest" description="Disordered" evidence="12">
    <location>
        <begin position="859"/>
        <end position="934"/>
    </location>
</feature>
<evidence type="ECO:0000256" key="5">
    <source>
        <dbReference type="ARBA" id="ARBA00022833"/>
    </source>
</evidence>
<dbReference type="Gene3D" id="3.30.160.60">
    <property type="entry name" value="Classic Zinc Finger"/>
    <property type="match status" value="5"/>
</dbReference>
<keyword evidence="6 10" id="KW-0238">DNA-binding</keyword>
<feature type="compositionally biased region" description="Basic and acidic residues" evidence="12">
    <location>
        <begin position="807"/>
        <end position="820"/>
    </location>
</feature>
<feature type="compositionally biased region" description="Low complexity" evidence="12">
    <location>
        <begin position="532"/>
        <end position="545"/>
    </location>
</feature>
<protein>
    <submittedName>
        <fullName evidence="15">Uncharacterized protein</fullName>
    </submittedName>
</protein>
<evidence type="ECO:0000256" key="6">
    <source>
        <dbReference type="ARBA" id="ARBA00023125"/>
    </source>
</evidence>
<evidence type="ECO:0000256" key="3">
    <source>
        <dbReference type="ARBA" id="ARBA00022737"/>
    </source>
</evidence>
<keyword evidence="16" id="KW-1185">Reference proteome</keyword>
<feature type="compositionally biased region" description="Basic and acidic residues" evidence="12">
    <location>
        <begin position="41"/>
        <end position="59"/>
    </location>
</feature>
<dbReference type="SMART" id="SM00355">
    <property type="entry name" value="ZnF_C2H2"/>
    <property type="match status" value="5"/>
</dbReference>
<organism evidence="15 16">
    <name type="scientific">Ramazzottius varieornatus</name>
    <name type="common">Water bear</name>
    <name type="synonym">Tardigrade</name>
    <dbReference type="NCBI Taxonomy" id="947166"/>
    <lineage>
        <taxon>Eukaryota</taxon>
        <taxon>Metazoa</taxon>
        <taxon>Ecdysozoa</taxon>
        <taxon>Tardigrada</taxon>
        <taxon>Eutardigrada</taxon>
        <taxon>Parachela</taxon>
        <taxon>Hypsibioidea</taxon>
        <taxon>Ramazzottiidae</taxon>
        <taxon>Ramazzottius</taxon>
    </lineage>
</organism>
<evidence type="ECO:0000256" key="1">
    <source>
        <dbReference type="ARBA" id="ARBA00004123"/>
    </source>
</evidence>
<dbReference type="Pfam" id="PF00046">
    <property type="entry name" value="Homeodomain"/>
    <property type="match status" value="1"/>
</dbReference>
<dbReference type="Gene3D" id="1.10.10.60">
    <property type="entry name" value="Homeodomain-like"/>
    <property type="match status" value="1"/>
</dbReference>
<feature type="compositionally biased region" description="Low complexity" evidence="12">
    <location>
        <begin position="726"/>
        <end position="748"/>
    </location>
</feature>
<evidence type="ECO:0000256" key="9">
    <source>
        <dbReference type="PROSITE-ProRule" id="PRU00042"/>
    </source>
</evidence>
<dbReference type="FunFam" id="3.30.160.60:FF:000145">
    <property type="entry name" value="Zinc finger protein 574"/>
    <property type="match status" value="1"/>
</dbReference>
<feature type="compositionally biased region" description="Low complexity" evidence="12">
    <location>
        <begin position="379"/>
        <end position="400"/>
    </location>
</feature>
<feature type="domain" description="C2H2-type" evidence="14">
    <location>
        <begin position="978"/>
        <end position="1005"/>
    </location>
</feature>
<dbReference type="PANTHER" id="PTHR24391:SF27">
    <property type="entry name" value="ZINC FINGER PROTEIN 1"/>
    <property type="match status" value="1"/>
</dbReference>
<gene>
    <name evidence="15" type="primary">RvY_01637</name>
    <name evidence="15" type="synonym">RvY_01637.1</name>
    <name evidence="15" type="ORF">RvY_01637-1</name>
</gene>
<dbReference type="SUPFAM" id="SSF46689">
    <property type="entry name" value="Homeodomain-like"/>
    <property type="match status" value="1"/>
</dbReference>
<dbReference type="FunFam" id="3.30.160.60:FF:000013">
    <property type="entry name" value="Putative zinc finger E-box-binding homeobox 2"/>
    <property type="match status" value="2"/>
</dbReference>
<evidence type="ECO:0000259" key="14">
    <source>
        <dbReference type="PROSITE" id="PS50157"/>
    </source>
</evidence>
<dbReference type="GO" id="GO:0008270">
    <property type="term" value="F:zinc ion binding"/>
    <property type="evidence" value="ECO:0007669"/>
    <property type="project" value="UniProtKB-KW"/>
</dbReference>
<dbReference type="FunFam" id="3.30.160.60:FF:000744">
    <property type="entry name" value="zinc finger E-box-binding homeobox 1"/>
    <property type="match status" value="1"/>
</dbReference>
<feature type="compositionally biased region" description="Basic and acidic residues" evidence="12">
    <location>
        <begin position="627"/>
        <end position="654"/>
    </location>
</feature>
<evidence type="ECO:0000259" key="13">
    <source>
        <dbReference type="PROSITE" id="PS50071"/>
    </source>
</evidence>
<feature type="region of interest" description="Disordered" evidence="12">
    <location>
        <begin position="272"/>
        <end position="291"/>
    </location>
</feature>
<evidence type="ECO:0000256" key="12">
    <source>
        <dbReference type="SAM" id="MobiDB-lite"/>
    </source>
</evidence>
<dbReference type="InterPro" id="IPR036236">
    <property type="entry name" value="Znf_C2H2_sf"/>
</dbReference>
<dbReference type="PROSITE" id="PS00028">
    <property type="entry name" value="ZINC_FINGER_C2H2_1"/>
    <property type="match status" value="3"/>
</dbReference>
<comment type="caution">
    <text evidence="15">The sequence shown here is derived from an EMBL/GenBank/DDBJ whole genome shotgun (WGS) entry which is preliminary data.</text>
</comment>
<dbReference type="Pfam" id="PF00096">
    <property type="entry name" value="zf-C2H2"/>
    <property type="match status" value="3"/>
</dbReference>
<evidence type="ECO:0000256" key="10">
    <source>
        <dbReference type="PROSITE-ProRule" id="PRU00108"/>
    </source>
</evidence>
<feature type="region of interest" description="Disordered" evidence="12">
    <location>
        <begin position="217"/>
        <end position="246"/>
    </location>
</feature>
<dbReference type="InterPro" id="IPR013087">
    <property type="entry name" value="Znf_C2H2_type"/>
</dbReference>
<keyword evidence="5" id="KW-0862">Zinc</keyword>